<gene>
    <name evidence="1" type="ORF">L6452_30023</name>
</gene>
<reference evidence="2" key="1">
    <citation type="journal article" date="2022" name="Mol. Ecol. Resour.">
        <title>The genomes of chicory, endive, great burdock and yacon provide insights into Asteraceae palaeo-polyploidization history and plant inulin production.</title>
        <authorList>
            <person name="Fan W."/>
            <person name="Wang S."/>
            <person name="Wang H."/>
            <person name="Wang A."/>
            <person name="Jiang F."/>
            <person name="Liu H."/>
            <person name="Zhao H."/>
            <person name="Xu D."/>
            <person name="Zhang Y."/>
        </authorList>
    </citation>
    <scope>NUCLEOTIDE SEQUENCE [LARGE SCALE GENOMIC DNA]</scope>
    <source>
        <strain evidence="2">cv. Niubang</strain>
    </source>
</reference>
<organism evidence="1 2">
    <name type="scientific">Arctium lappa</name>
    <name type="common">Greater burdock</name>
    <name type="synonym">Lappa major</name>
    <dbReference type="NCBI Taxonomy" id="4217"/>
    <lineage>
        <taxon>Eukaryota</taxon>
        <taxon>Viridiplantae</taxon>
        <taxon>Streptophyta</taxon>
        <taxon>Embryophyta</taxon>
        <taxon>Tracheophyta</taxon>
        <taxon>Spermatophyta</taxon>
        <taxon>Magnoliopsida</taxon>
        <taxon>eudicotyledons</taxon>
        <taxon>Gunneridae</taxon>
        <taxon>Pentapetalae</taxon>
        <taxon>asterids</taxon>
        <taxon>campanulids</taxon>
        <taxon>Asterales</taxon>
        <taxon>Asteraceae</taxon>
        <taxon>Carduoideae</taxon>
        <taxon>Cardueae</taxon>
        <taxon>Arctiinae</taxon>
        <taxon>Arctium</taxon>
    </lineage>
</organism>
<dbReference type="EMBL" id="CM042056">
    <property type="protein sequence ID" value="KAI3697190.1"/>
    <property type="molecule type" value="Genomic_DNA"/>
</dbReference>
<name>A0ACB8ZHQ7_ARCLA</name>
<evidence type="ECO:0000313" key="2">
    <source>
        <dbReference type="Proteomes" id="UP001055879"/>
    </source>
</evidence>
<accession>A0ACB8ZHQ7</accession>
<keyword evidence="2" id="KW-1185">Reference proteome</keyword>
<protein>
    <submittedName>
        <fullName evidence="1">Uncharacterized protein</fullName>
    </submittedName>
</protein>
<evidence type="ECO:0000313" key="1">
    <source>
        <dbReference type="EMBL" id="KAI3697190.1"/>
    </source>
</evidence>
<proteinExistence type="predicted"/>
<sequence>MGNNKGHDVAVTLSTLFFHLGEHISNDLATIILGDVPPIILGNVEELRQERSSFYLIILRETKEDASVQCKEIVNRCLSKETELINEIVTEIHHKLGVSLSNTPPPLIGMYRDIRFITSWLTDGSSHTADILTIWGMGGTGKTSLAEHLFRLHSHEFQRSSFIADISRKCAEKSGGLLDLQNQICHDISKTSSIQVHNVSAYTSQIENAIARRKLTGLGSIYEQFRSLCGLLELPILENRQKNDYHGNRNCGVLILN</sequence>
<dbReference type="Proteomes" id="UP001055879">
    <property type="component" value="Linkage Group LG10"/>
</dbReference>
<comment type="caution">
    <text evidence="1">The sequence shown here is derived from an EMBL/GenBank/DDBJ whole genome shotgun (WGS) entry which is preliminary data.</text>
</comment>
<reference evidence="1 2" key="2">
    <citation type="journal article" date="2022" name="Mol. Ecol. Resour.">
        <title>The genomes of chicory, endive, great burdock and yacon provide insights into Asteraceae paleo-polyploidization history and plant inulin production.</title>
        <authorList>
            <person name="Fan W."/>
            <person name="Wang S."/>
            <person name="Wang H."/>
            <person name="Wang A."/>
            <person name="Jiang F."/>
            <person name="Liu H."/>
            <person name="Zhao H."/>
            <person name="Xu D."/>
            <person name="Zhang Y."/>
        </authorList>
    </citation>
    <scope>NUCLEOTIDE SEQUENCE [LARGE SCALE GENOMIC DNA]</scope>
    <source>
        <strain evidence="2">cv. Niubang</strain>
    </source>
</reference>